<dbReference type="InterPro" id="IPR025295">
    <property type="entry name" value="eCIS_core_dom"/>
</dbReference>
<evidence type="ECO:0000313" key="3">
    <source>
        <dbReference type="EMBL" id="SFR07239.1"/>
    </source>
</evidence>
<dbReference type="AlphaFoldDB" id="A0A1I6DP77"/>
<evidence type="ECO:0000259" key="2">
    <source>
        <dbReference type="Pfam" id="PF13699"/>
    </source>
</evidence>
<feature type="compositionally biased region" description="Low complexity" evidence="1">
    <location>
        <begin position="32"/>
        <end position="58"/>
    </location>
</feature>
<accession>A0A1I6DP77</accession>
<feature type="domain" description="eCIS core" evidence="2">
    <location>
        <begin position="67"/>
        <end position="144"/>
    </location>
</feature>
<evidence type="ECO:0000313" key="4">
    <source>
        <dbReference type="Proteomes" id="UP000199302"/>
    </source>
</evidence>
<evidence type="ECO:0000256" key="1">
    <source>
        <dbReference type="SAM" id="MobiDB-lite"/>
    </source>
</evidence>
<proteinExistence type="predicted"/>
<keyword evidence="4" id="KW-1185">Reference proteome</keyword>
<feature type="compositionally biased region" description="Basic and acidic residues" evidence="1">
    <location>
        <begin position="16"/>
        <end position="30"/>
    </location>
</feature>
<feature type="region of interest" description="Disordered" evidence="1">
    <location>
        <begin position="748"/>
        <end position="776"/>
    </location>
</feature>
<dbReference type="Pfam" id="PF13699">
    <property type="entry name" value="eCIS_core"/>
    <property type="match status" value="1"/>
</dbReference>
<dbReference type="RefSeq" id="WP_177220495.1">
    <property type="nucleotide sequence ID" value="NZ_FOYI01000004.1"/>
</dbReference>
<feature type="region of interest" description="Disordered" evidence="1">
    <location>
        <begin position="642"/>
        <end position="726"/>
    </location>
</feature>
<dbReference type="STRING" id="871652.SAMN04515673_104199"/>
<feature type="compositionally biased region" description="Basic and acidic residues" evidence="1">
    <location>
        <begin position="445"/>
        <end position="484"/>
    </location>
</feature>
<feature type="compositionally biased region" description="Polar residues" evidence="1">
    <location>
        <begin position="642"/>
        <end position="652"/>
    </location>
</feature>
<reference evidence="3 4" key="1">
    <citation type="submission" date="2016-10" db="EMBL/GenBank/DDBJ databases">
        <authorList>
            <person name="de Groot N.N."/>
        </authorList>
    </citation>
    <scope>NUCLEOTIDE SEQUENCE [LARGE SCALE GENOMIC DNA]</scope>
    <source>
        <strain evidence="4">KMM 9023,NRIC 0796,JCM 17311,KCTC 23692</strain>
    </source>
</reference>
<dbReference type="Proteomes" id="UP000199302">
    <property type="component" value="Unassembled WGS sequence"/>
</dbReference>
<gene>
    <name evidence="3" type="ORF">SAMN04515673_104199</name>
</gene>
<protein>
    <recommendedName>
        <fullName evidence="2">eCIS core domain-containing protein</fullName>
    </recommendedName>
</protein>
<organism evidence="3 4">
    <name type="scientific">Poseidonocella sedimentorum</name>
    <dbReference type="NCBI Taxonomy" id="871652"/>
    <lineage>
        <taxon>Bacteria</taxon>
        <taxon>Pseudomonadati</taxon>
        <taxon>Pseudomonadota</taxon>
        <taxon>Alphaproteobacteria</taxon>
        <taxon>Rhodobacterales</taxon>
        <taxon>Roseobacteraceae</taxon>
        <taxon>Poseidonocella</taxon>
    </lineage>
</organism>
<feature type="compositionally biased region" description="Polar residues" evidence="1">
    <location>
        <begin position="766"/>
        <end position="776"/>
    </location>
</feature>
<sequence length="776" mass="82505">MSDQAQQHKPAGPVVGRRDDPAEARVEQRLSAEPGLAALHGGALGPAPARAPDAAPQPATVPQGGRPLDRDLRSQMEGAFGERFGDVRLHTGPEADQTARALNSTAFAQGRDIGFARGAFRPETPHGRGIIAHELAHVSEQRRGADDPGTIRRVGEYRPGGTDIIENFARWFGGGSFTDAELALFINAMARESYEFSAVDHADTDNMAREIASRVFGPEATADTRAALPPAVQSVRVRLNMIRHMLSGHVAGSDSEAVLQILRAASDIDRRQIVRLYGEQAILSALDSQQANELATLLGLGVEPSGGGSQGGQTVPVRWEINTTLNSTPVLGSQLRGIMVKNMKHKPQGLSAFRDLRNNLMVPGRNATDVPITTGAAHPIDQGGQASMAIWVVPQDPADAPAYAFATDKVIPAKPYPTVNAVENQEIEANLDVQLGASTIGEIEQQRANERGSEERRGGSQTNSHEDRQDQGTRQRVEDRRDTTDTDTSSIELSNDVSTESMRAVELEESWNRSVQQSHQDLVTMETGMAQSTTDTTSTELEIGASLSAEAMTALRATLGITGSGSVGLEDIGSGLIGTVLAKLPAAPARVLGGLLSLVDGVSAGLEIGLSGDVGSEGQLTVGGTLNGRAARLWSEARTRSFNIGRSSTTSDETVEQEGTGGAERRSQEEREGSTRGARAVHERARQSSLGRSVESEASQSSGSTDTISETQSFEDMHRRSSSSSVTLRRNLLVPKVDSANLSFRVVRNPYGEVDPVGVAPEQERGSQGAQQAEDG</sequence>
<feature type="compositionally biased region" description="Polar residues" evidence="1">
    <location>
        <begin position="705"/>
        <end position="714"/>
    </location>
</feature>
<feature type="region of interest" description="Disordered" evidence="1">
    <location>
        <begin position="445"/>
        <end position="515"/>
    </location>
</feature>
<feature type="compositionally biased region" description="Polar residues" evidence="1">
    <location>
        <begin position="489"/>
        <end position="501"/>
    </location>
</feature>
<feature type="region of interest" description="Disordered" evidence="1">
    <location>
        <begin position="1"/>
        <end position="71"/>
    </location>
</feature>
<dbReference type="EMBL" id="FOYI01000004">
    <property type="protein sequence ID" value="SFR07239.1"/>
    <property type="molecule type" value="Genomic_DNA"/>
</dbReference>
<feature type="compositionally biased region" description="Basic and acidic residues" evidence="1">
    <location>
        <begin position="663"/>
        <end position="686"/>
    </location>
</feature>
<name>A0A1I6DP77_9RHOB</name>